<reference evidence="3" key="1">
    <citation type="journal article" date="2010" name="Science">
        <title>Signatures of adaptation to obligate biotrophy in the Hyaloperonospora arabidopsidis genome.</title>
        <authorList>
            <person name="Baxter L."/>
            <person name="Tripathy S."/>
            <person name="Ishaque N."/>
            <person name="Boot N."/>
            <person name="Cabral A."/>
            <person name="Kemen E."/>
            <person name="Thines M."/>
            <person name="Ah-Fong A."/>
            <person name="Anderson R."/>
            <person name="Badejoko W."/>
            <person name="Bittner-Eddy P."/>
            <person name="Boore J.L."/>
            <person name="Chibucos M.C."/>
            <person name="Coates M."/>
            <person name="Dehal P."/>
            <person name="Delehaunty K."/>
            <person name="Dong S."/>
            <person name="Downton P."/>
            <person name="Dumas B."/>
            <person name="Fabro G."/>
            <person name="Fronick C."/>
            <person name="Fuerstenberg S.I."/>
            <person name="Fulton L."/>
            <person name="Gaulin E."/>
            <person name="Govers F."/>
            <person name="Hughes L."/>
            <person name="Humphray S."/>
            <person name="Jiang R.H."/>
            <person name="Judelson H."/>
            <person name="Kamoun S."/>
            <person name="Kyung K."/>
            <person name="Meijer H."/>
            <person name="Minx P."/>
            <person name="Morris P."/>
            <person name="Nelson J."/>
            <person name="Phuntumart V."/>
            <person name="Qutob D."/>
            <person name="Rehmany A."/>
            <person name="Rougon-Cardoso A."/>
            <person name="Ryden P."/>
            <person name="Torto-Alalibo T."/>
            <person name="Studholme D."/>
            <person name="Wang Y."/>
            <person name="Win J."/>
            <person name="Wood J."/>
            <person name="Clifton S.W."/>
            <person name="Rogers J."/>
            <person name="Van den Ackerveken G."/>
            <person name="Jones J.D."/>
            <person name="McDowell J.M."/>
            <person name="Beynon J."/>
            <person name="Tyler B.M."/>
        </authorList>
    </citation>
    <scope>NUCLEOTIDE SEQUENCE [LARGE SCALE GENOMIC DNA]</scope>
    <source>
        <strain evidence="3">Emoy2</strain>
    </source>
</reference>
<keyword evidence="1" id="KW-1133">Transmembrane helix</keyword>
<dbReference type="HOGENOM" id="CLU_2727653_0_0_1"/>
<organism evidence="2 3">
    <name type="scientific">Hyaloperonospora arabidopsidis (strain Emoy2)</name>
    <name type="common">Downy mildew agent</name>
    <name type="synonym">Peronospora arabidopsidis</name>
    <dbReference type="NCBI Taxonomy" id="559515"/>
    <lineage>
        <taxon>Eukaryota</taxon>
        <taxon>Sar</taxon>
        <taxon>Stramenopiles</taxon>
        <taxon>Oomycota</taxon>
        <taxon>Peronosporomycetes</taxon>
        <taxon>Peronosporales</taxon>
        <taxon>Peronosporaceae</taxon>
        <taxon>Hyaloperonospora</taxon>
    </lineage>
</organism>
<keyword evidence="1" id="KW-0812">Transmembrane</keyword>
<evidence type="ECO:0000256" key="1">
    <source>
        <dbReference type="SAM" id="Phobius"/>
    </source>
</evidence>
<keyword evidence="1" id="KW-0472">Membrane</keyword>
<name>M4BN17_HYAAE</name>
<dbReference type="InParanoid" id="M4BN17"/>
<dbReference type="EnsemblProtists" id="HpaT807804">
    <property type="protein sequence ID" value="HpaP807804"/>
    <property type="gene ID" value="HpaG807804"/>
</dbReference>
<dbReference type="AlphaFoldDB" id="M4BN17"/>
<proteinExistence type="predicted"/>
<dbReference type="EMBL" id="JH598440">
    <property type="status" value="NOT_ANNOTATED_CDS"/>
    <property type="molecule type" value="Genomic_DNA"/>
</dbReference>
<dbReference type="VEuPathDB" id="FungiDB:HpaG807804"/>
<sequence length="72" mass="8250">MSIATPQSCALLLAPAMIFVLITHFTVHLERSKGGRGGEGIPTYLHSYTRHFRAERNRWDKTRRDRPSLLLT</sequence>
<accession>M4BN17</accession>
<protein>
    <submittedName>
        <fullName evidence="2">Uncharacterized protein</fullName>
    </submittedName>
</protein>
<evidence type="ECO:0000313" key="3">
    <source>
        <dbReference type="Proteomes" id="UP000011713"/>
    </source>
</evidence>
<reference evidence="2" key="2">
    <citation type="submission" date="2015-06" db="UniProtKB">
        <authorList>
            <consortium name="EnsemblProtists"/>
        </authorList>
    </citation>
    <scope>IDENTIFICATION</scope>
    <source>
        <strain evidence="2">Emoy2</strain>
    </source>
</reference>
<evidence type="ECO:0000313" key="2">
    <source>
        <dbReference type="EnsemblProtists" id="HpaP807804"/>
    </source>
</evidence>
<keyword evidence="3" id="KW-1185">Reference proteome</keyword>
<dbReference type="Proteomes" id="UP000011713">
    <property type="component" value="Unassembled WGS sequence"/>
</dbReference>
<feature type="transmembrane region" description="Helical" evidence="1">
    <location>
        <begin position="12"/>
        <end position="29"/>
    </location>
</feature>